<dbReference type="PROSITE" id="PS00856">
    <property type="entry name" value="GUANYLATE_KINASE_1"/>
    <property type="match status" value="1"/>
</dbReference>
<reference evidence="13" key="1">
    <citation type="journal article" date="2014" name="Int. J. Syst. Evol. Microbiol.">
        <title>Complete genome sequence of Corynebacterium casei LMG S-19264T (=DSM 44701T), isolated from a smear-ripened cheese.</title>
        <authorList>
            <consortium name="US DOE Joint Genome Institute (JGI-PGF)"/>
            <person name="Walter F."/>
            <person name="Albersmeier A."/>
            <person name="Kalinowski J."/>
            <person name="Ruckert C."/>
        </authorList>
    </citation>
    <scope>NUCLEOTIDE SEQUENCE</scope>
    <source>
        <strain evidence="13">CCM 8606</strain>
    </source>
</reference>
<name>A0A8J3EXR2_9BIFI</name>
<dbReference type="InterPro" id="IPR008145">
    <property type="entry name" value="GK/Ca_channel_bsu"/>
</dbReference>
<evidence type="ECO:0000313" key="13">
    <source>
        <dbReference type="EMBL" id="GGI12526.1"/>
    </source>
</evidence>
<comment type="subcellular location">
    <subcellularLocation>
        <location evidence="11">Cytoplasm</location>
    </subcellularLocation>
</comment>
<comment type="catalytic activity">
    <reaction evidence="10 11">
        <text>GMP + ATP = GDP + ADP</text>
        <dbReference type="Rhea" id="RHEA:20780"/>
        <dbReference type="ChEBI" id="CHEBI:30616"/>
        <dbReference type="ChEBI" id="CHEBI:58115"/>
        <dbReference type="ChEBI" id="CHEBI:58189"/>
        <dbReference type="ChEBI" id="CHEBI:456216"/>
        <dbReference type="EC" id="2.7.4.8"/>
    </reaction>
</comment>
<evidence type="ECO:0000256" key="8">
    <source>
        <dbReference type="ARBA" id="ARBA00022840"/>
    </source>
</evidence>
<keyword evidence="8 11" id="KW-0067">ATP-binding</keyword>
<keyword evidence="11" id="KW-0963">Cytoplasm</keyword>
<gene>
    <name evidence="11" type="primary">gmk</name>
    <name evidence="13" type="ORF">GCM10007377_01400</name>
</gene>
<comment type="function">
    <text evidence="1 11">Essential for recycling GMP and indirectly, cGMP.</text>
</comment>
<evidence type="ECO:0000256" key="2">
    <source>
        <dbReference type="ARBA" id="ARBA00005790"/>
    </source>
</evidence>
<dbReference type="Gene3D" id="3.30.63.10">
    <property type="entry name" value="Guanylate Kinase phosphate binding domain"/>
    <property type="match status" value="1"/>
</dbReference>
<evidence type="ECO:0000256" key="9">
    <source>
        <dbReference type="ARBA" id="ARBA00030128"/>
    </source>
</evidence>
<dbReference type="GO" id="GO:0005829">
    <property type="term" value="C:cytosol"/>
    <property type="evidence" value="ECO:0007669"/>
    <property type="project" value="TreeGrafter"/>
</dbReference>
<feature type="domain" description="Guanylate kinase-like" evidence="12">
    <location>
        <begin position="16"/>
        <end position="199"/>
    </location>
</feature>
<dbReference type="PROSITE" id="PS50052">
    <property type="entry name" value="GUANYLATE_KINASE_2"/>
    <property type="match status" value="1"/>
</dbReference>
<dbReference type="PANTHER" id="PTHR23117">
    <property type="entry name" value="GUANYLATE KINASE-RELATED"/>
    <property type="match status" value="1"/>
</dbReference>
<dbReference type="HAMAP" id="MF_00328">
    <property type="entry name" value="Guanylate_kinase"/>
    <property type="match status" value="1"/>
</dbReference>
<evidence type="ECO:0000256" key="4">
    <source>
        <dbReference type="ARBA" id="ARBA00016296"/>
    </source>
</evidence>
<dbReference type="FunFam" id="3.30.63.10:FF:000002">
    <property type="entry name" value="Guanylate kinase 1"/>
    <property type="match status" value="1"/>
</dbReference>
<sequence length="205" mass="22649">MNTATPSTTADAPTQRRLVIISGPAGVGKGTVEARMLQDHPEVWVSVSATTRAPRPGEVDGVNYHFMTDSDFVAMQERGGFLETAVVHGMARYGTPLQPVLDHLAQGVPTLLEIDIQGVRRVRERASELGLEILTVFIAPPSFDELVRRLAGRGTETAQQQERRLQTARVELAAEDEFDVVIVNDEVDRAAEQLWQLMAQEYDIK</sequence>
<dbReference type="InterPro" id="IPR008144">
    <property type="entry name" value="Guanylate_kin-like_dom"/>
</dbReference>
<dbReference type="GO" id="GO:0004385">
    <property type="term" value="F:GMP kinase activity"/>
    <property type="evidence" value="ECO:0007669"/>
    <property type="project" value="UniProtKB-UniRule"/>
</dbReference>
<dbReference type="RefSeq" id="WP_188354341.1">
    <property type="nucleotide sequence ID" value="NZ_BMDH01000001.1"/>
</dbReference>
<keyword evidence="14" id="KW-1185">Reference proteome</keyword>
<feature type="binding site" evidence="11">
    <location>
        <begin position="23"/>
        <end position="30"/>
    </location>
    <ligand>
        <name>ATP</name>
        <dbReference type="ChEBI" id="CHEBI:30616"/>
    </ligand>
</feature>
<evidence type="ECO:0000313" key="14">
    <source>
        <dbReference type="Proteomes" id="UP000619536"/>
    </source>
</evidence>
<dbReference type="InterPro" id="IPR020590">
    <property type="entry name" value="Guanylate_kinase_CS"/>
</dbReference>
<comment type="caution">
    <text evidence="13">The sequence shown here is derived from an EMBL/GenBank/DDBJ whole genome shotgun (WGS) entry which is preliminary data.</text>
</comment>
<reference evidence="13" key="2">
    <citation type="submission" date="2020-09" db="EMBL/GenBank/DDBJ databases">
        <authorList>
            <person name="Sun Q."/>
            <person name="Sedlacek I."/>
        </authorList>
    </citation>
    <scope>NUCLEOTIDE SEQUENCE</scope>
    <source>
        <strain evidence="13">CCM 8606</strain>
    </source>
</reference>
<dbReference type="SMART" id="SM00072">
    <property type="entry name" value="GuKc"/>
    <property type="match status" value="1"/>
</dbReference>
<accession>A0A8J3EXR2</accession>
<dbReference type="Pfam" id="PF00625">
    <property type="entry name" value="Guanylate_kin"/>
    <property type="match status" value="1"/>
</dbReference>
<dbReference type="InterPro" id="IPR027417">
    <property type="entry name" value="P-loop_NTPase"/>
</dbReference>
<keyword evidence="5 11" id="KW-0808">Transferase</keyword>
<evidence type="ECO:0000256" key="10">
    <source>
        <dbReference type="ARBA" id="ARBA00048594"/>
    </source>
</evidence>
<dbReference type="Proteomes" id="UP000619536">
    <property type="component" value="Unassembled WGS sequence"/>
</dbReference>
<dbReference type="SUPFAM" id="SSF52540">
    <property type="entry name" value="P-loop containing nucleoside triphosphate hydrolases"/>
    <property type="match status" value="1"/>
</dbReference>
<dbReference type="EMBL" id="BMDH01000001">
    <property type="protein sequence ID" value="GGI12526.1"/>
    <property type="molecule type" value="Genomic_DNA"/>
</dbReference>
<dbReference type="CDD" id="cd00071">
    <property type="entry name" value="GMPK"/>
    <property type="match status" value="1"/>
</dbReference>
<keyword evidence="6 11" id="KW-0547">Nucleotide-binding</keyword>
<protein>
    <recommendedName>
        <fullName evidence="4 11">Guanylate kinase</fullName>
        <ecNumber evidence="3 11">2.7.4.8</ecNumber>
    </recommendedName>
    <alternativeName>
        <fullName evidence="9 11">GMP kinase</fullName>
    </alternativeName>
</protein>
<dbReference type="AlphaFoldDB" id="A0A8J3EXR2"/>
<evidence type="ECO:0000256" key="3">
    <source>
        <dbReference type="ARBA" id="ARBA00012961"/>
    </source>
</evidence>
<evidence type="ECO:0000256" key="1">
    <source>
        <dbReference type="ARBA" id="ARBA00003531"/>
    </source>
</evidence>
<dbReference type="EC" id="2.7.4.8" evidence="3 11"/>
<keyword evidence="7 11" id="KW-0418">Kinase</keyword>
<dbReference type="PANTHER" id="PTHR23117:SF13">
    <property type="entry name" value="GUANYLATE KINASE"/>
    <property type="match status" value="1"/>
</dbReference>
<comment type="similarity">
    <text evidence="2 11">Belongs to the guanylate kinase family.</text>
</comment>
<proteinExistence type="inferred from homology"/>
<evidence type="ECO:0000256" key="11">
    <source>
        <dbReference type="HAMAP-Rule" id="MF_00328"/>
    </source>
</evidence>
<dbReference type="InterPro" id="IPR017665">
    <property type="entry name" value="Guanylate_kinase"/>
</dbReference>
<dbReference type="GO" id="GO:0005524">
    <property type="term" value="F:ATP binding"/>
    <property type="evidence" value="ECO:0007669"/>
    <property type="project" value="UniProtKB-UniRule"/>
</dbReference>
<evidence type="ECO:0000256" key="6">
    <source>
        <dbReference type="ARBA" id="ARBA00022741"/>
    </source>
</evidence>
<organism evidence="13 14">
    <name type="scientific">Galliscardovia ingluviei</name>
    <dbReference type="NCBI Taxonomy" id="1769422"/>
    <lineage>
        <taxon>Bacteria</taxon>
        <taxon>Bacillati</taxon>
        <taxon>Actinomycetota</taxon>
        <taxon>Actinomycetes</taxon>
        <taxon>Bifidobacteriales</taxon>
        <taxon>Bifidobacteriaceae</taxon>
        <taxon>Galliscardovia</taxon>
    </lineage>
</organism>
<dbReference type="NCBIfam" id="TIGR03263">
    <property type="entry name" value="guanyl_kin"/>
    <property type="match status" value="1"/>
</dbReference>
<dbReference type="Gene3D" id="3.40.50.300">
    <property type="entry name" value="P-loop containing nucleotide triphosphate hydrolases"/>
    <property type="match status" value="1"/>
</dbReference>
<evidence type="ECO:0000256" key="5">
    <source>
        <dbReference type="ARBA" id="ARBA00022679"/>
    </source>
</evidence>
<evidence type="ECO:0000256" key="7">
    <source>
        <dbReference type="ARBA" id="ARBA00022777"/>
    </source>
</evidence>
<evidence type="ECO:0000259" key="12">
    <source>
        <dbReference type="PROSITE" id="PS50052"/>
    </source>
</evidence>